<organism evidence="1">
    <name type="scientific">Arundo donax</name>
    <name type="common">Giant reed</name>
    <name type="synonym">Donax arundinaceus</name>
    <dbReference type="NCBI Taxonomy" id="35708"/>
    <lineage>
        <taxon>Eukaryota</taxon>
        <taxon>Viridiplantae</taxon>
        <taxon>Streptophyta</taxon>
        <taxon>Embryophyta</taxon>
        <taxon>Tracheophyta</taxon>
        <taxon>Spermatophyta</taxon>
        <taxon>Magnoliopsida</taxon>
        <taxon>Liliopsida</taxon>
        <taxon>Poales</taxon>
        <taxon>Poaceae</taxon>
        <taxon>PACMAD clade</taxon>
        <taxon>Arundinoideae</taxon>
        <taxon>Arundineae</taxon>
        <taxon>Arundo</taxon>
    </lineage>
</organism>
<accession>A0A0A9AFN2</accession>
<dbReference type="EMBL" id="GBRH01247934">
    <property type="protein sequence ID" value="JAD49961.1"/>
    <property type="molecule type" value="Transcribed_RNA"/>
</dbReference>
<reference evidence="1" key="2">
    <citation type="journal article" date="2015" name="Data Brief">
        <title>Shoot transcriptome of the giant reed, Arundo donax.</title>
        <authorList>
            <person name="Barrero R.A."/>
            <person name="Guerrero F.D."/>
            <person name="Moolhuijzen P."/>
            <person name="Goolsby J.A."/>
            <person name="Tidwell J."/>
            <person name="Bellgard S.E."/>
            <person name="Bellgard M.I."/>
        </authorList>
    </citation>
    <scope>NUCLEOTIDE SEQUENCE</scope>
    <source>
        <tissue evidence="1">Shoot tissue taken approximately 20 cm above the soil surface</tissue>
    </source>
</reference>
<sequence>MASNHYSHFIHISCFALRCYAPVR</sequence>
<name>A0A0A9AFN2_ARUDO</name>
<dbReference type="AlphaFoldDB" id="A0A0A9AFN2"/>
<evidence type="ECO:0000313" key="1">
    <source>
        <dbReference type="EMBL" id="JAD49961.1"/>
    </source>
</evidence>
<protein>
    <submittedName>
        <fullName evidence="1">Uncharacterized protein</fullName>
    </submittedName>
</protein>
<reference evidence="1" key="1">
    <citation type="submission" date="2014-09" db="EMBL/GenBank/DDBJ databases">
        <authorList>
            <person name="Magalhaes I.L.F."/>
            <person name="Oliveira U."/>
            <person name="Santos F.R."/>
            <person name="Vidigal T.H.D.A."/>
            <person name="Brescovit A.D."/>
            <person name="Santos A.J."/>
        </authorList>
    </citation>
    <scope>NUCLEOTIDE SEQUENCE</scope>
    <source>
        <tissue evidence="1">Shoot tissue taken approximately 20 cm above the soil surface</tissue>
    </source>
</reference>
<proteinExistence type="predicted"/>